<feature type="signal peptide" evidence="1">
    <location>
        <begin position="1"/>
        <end position="19"/>
    </location>
</feature>
<organism evidence="3 4">
    <name type="scientific">Psychromarinibacter sediminicola</name>
    <dbReference type="NCBI Taxonomy" id="3033385"/>
    <lineage>
        <taxon>Bacteria</taxon>
        <taxon>Pseudomonadati</taxon>
        <taxon>Pseudomonadota</taxon>
        <taxon>Alphaproteobacteria</taxon>
        <taxon>Rhodobacterales</taxon>
        <taxon>Paracoccaceae</taxon>
        <taxon>Psychromarinibacter</taxon>
    </lineage>
</organism>
<dbReference type="Proteomes" id="UP001220964">
    <property type="component" value="Unassembled WGS sequence"/>
</dbReference>
<keyword evidence="1" id="KW-0732">Signal</keyword>
<dbReference type="EMBL" id="JARGYC010000001">
    <property type="protein sequence ID" value="MDF0599124.1"/>
    <property type="molecule type" value="Genomic_DNA"/>
</dbReference>
<evidence type="ECO:0000256" key="1">
    <source>
        <dbReference type="SAM" id="SignalP"/>
    </source>
</evidence>
<protein>
    <recommendedName>
        <fullName evidence="2">DUF6647 domain-containing protein</fullName>
    </recommendedName>
</protein>
<dbReference type="AlphaFoldDB" id="A0AAE3T7L0"/>
<dbReference type="Pfam" id="PF20352">
    <property type="entry name" value="DUF6647"/>
    <property type="match status" value="1"/>
</dbReference>
<evidence type="ECO:0000313" key="4">
    <source>
        <dbReference type="Proteomes" id="UP001220964"/>
    </source>
</evidence>
<evidence type="ECO:0000313" key="3">
    <source>
        <dbReference type="EMBL" id="MDF0599124.1"/>
    </source>
</evidence>
<name>A0AAE3T7L0_9RHOB</name>
<proteinExistence type="predicted"/>
<sequence>MTILKSSLIALILAAPAGAAPLIEGHEAPYEQRMILDTMEELNLWLDGYTDLPRSDVPLARVEFVQPGADILYDGHMTQIDQTVRGVYDADTATIYLVRQWYGVTAFDRSVLLHEMVHHRQANAKHWYCPQAMEWDAYLIQEDYLNAHGETGDFNWAWVLLASSCAVRDHHPD</sequence>
<dbReference type="RefSeq" id="WP_275565274.1">
    <property type="nucleotide sequence ID" value="NZ_JARGYC010000001.1"/>
</dbReference>
<accession>A0AAE3T7L0</accession>
<keyword evidence="4" id="KW-1185">Reference proteome</keyword>
<gene>
    <name evidence="3" type="ORF">P1J78_00130</name>
</gene>
<reference evidence="3" key="1">
    <citation type="submission" date="2023-03" db="EMBL/GenBank/DDBJ databases">
        <title>Multiphase analysis and comparison of six strains from genera Psychromarinibacter, Lutimaribacter, and Maritimibacter, including a novel species: Psychromarinibacter sediminicola sp. nov.</title>
        <authorList>
            <person name="Wang Y.-H."/>
            <person name="Ye M.-Q."/>
            <person name="Du Z.-J."/>
        </authorList>
    </citation>
    <scope>NUCLEOTIDE SEQUENCE</scope>
    <source>
        <strain evidence="3">C21-152</strain>
    </source>
</reference>
<comment type="caution">
    <text evidence="3">The sequence shown here is derived from an EMBL/GenBank/DDBJ whole genome shotgun (WGS) entry which is preliminary data.</text>
</comment>
<dbReference type="InterPro" id="IPR046589">
    <property type="entry name" value="DUF6647"/>
</dbReference>
<feature type="domain" description="DUF6647" evidence="2">
    <location>
        <begin position="13"/>
        <end position="173"/>
    </location>
</feature>
<evidence type="ECO:0000259" key="2">
    <source>
        <dbReference type="Pfam" id="PF20352"/>
    </source>
</evidence>
<feature type="chain" id="PRO_5042234966" description="DUF6647 domain-containing protein" evidence="1">
    <location>
        <begin position="20"/>
        <end position="173"/>
    </location>
</feature>